<keyword evidence="11" id="KW-1185">Reference proteome</keyword>
<dbReference type="PROSITE" id="PS00455">
    <property type="entry name" value="AMP_BINDING"/>
    <property type="match status" value="1"/>
</dbReference>
<dbReference type="EC" id="6.2.1.1" evidence="2 6"/>
<keyword evidence="3 10" id="KW-0436">Ligase</keyword>
<dbReference type="OrthoDB" id="371752at2157"/>
<dbReference type="InterPro" id="IPR020459">
    <property type="entry name" value="AMP-binding"/>
</dbReference>
<dbReference type="PANTHER" id="PTHR24095">
    <property type="entry name" value="ACETYL-COENZYME A SYNTHETASE"/>
    <property type="match status" value="1"/>
</dbReference>
<evidence type="ECO:0000259" key="8">
    <source>
        <dbReference type="Pfam" id="PF13193"/>
    </source>
</evidence>
<dbReference type="InterPro" id="IPR025110">
    <property type="entry name" value="AMP-bd_C"/>
</dbReference>
<dbReference type="Gene3D" id="3.30.300.30">
    <property type="match status" value="1"/>
</dbReference>
<sequence>MSTNEIENLPYMEKYNPYQKAYLDFWKESVADIRKFWDQEARKLLWYRTWDKVLDDSNPPFYRWFVGGETNMTLNALDRWKGTYVFNKVAYYWEGEDGSRRSVSYRELYEEVNRFSKALQDFGVGPNSTVTIYLPMIPELPIAMLSVVRLGAIHSVVFSGFSAQALADRIVDAKSKVLITADAYPRRGKPVETKKTADDAVAIAAKSGVNVEHVVVVRRLGTDVPWKEGRDVWYHELMSKYSDTTYVRPEPRKGDDVLYILYTSGTTGKPKGIMHSAGGNMVYVHSVFKWNWDIRPEDVHWTMADIGWVTGHTYIVYGPLLHGATEVLYEGAIDYPKPDRPWEMVERYGVTIFYTSPTAERALRAYGDEWVDKHEMPTLRILGTVGEPINPDVWHWYNEHVGKGRCPIVDTWWMTETSAAMISPAPGIATVTLKPGSATFPLPGIVADVLDEDGKPTPPGVKGYLVIKQPWPGMPLGIWGDPERFVKVYFSRFPPYFQAGDYAVRDEEGYFWLLGRADEVLKVAGHRLGTIEMEDALLKHPAVAESLVIGMPDPTKGEVPVAAVVLKPGYKPSEELKLELIKVVRDNIGAIATPETVLFVPKVPKTRSGKIMRRLLRDILLNRQLGDATTLEDPSAVEALKAAWDEFKSRMGS</sequence>
<dbReference type="GO" id="GO:0019427">
    <property type="term" value="P:acetyl-CoA biosynthetic process from acetate"/>
    <property type="evidence" value="ECO:0007669"/>
    <property type="project" value="UniProtKB-UniRule"/>
</dbReference>
<dbReference type="Pfam" id="PF00501">
    <property type="entry name" value="AMP-binding"/>
    <property type="match status" value="1"/>
</dbReference>
<dbReference type="Gene3D" id="3.40.50.12780">
    <property type="entry name" value="N-terminal domain of ligase-like"/>
    <property type="match status" value="1"/>
</dbReference>
<dbReference type="GO" id="GO:0016208">
    <property type="term" value="F:AMP binding"/>
    <property type="evidence" value="ECO:0007669"/>
    <property type="project" value="InterPro"/>
</dbReference>
<evidence type="ECO:0000259" key="9">
    <source>
        <dbReference type="Pfam" id="PF16177"/>
    </source>
</evidence>
<dbReference type="GO" id="GO:0043427">
    <property type="term" value="P:carbon fixation by 3-hydroxypropionate cycle"/>
    <property type="evidence" value="ECO:0007669"/>
    <property type="project" value="UniProtKB-ARBA"/>
</dbReference>
<evidence type="ECO:0000256" key="2">
    <source>
        <dbReference type="ARBA" id="ARBA00013275"/>
    </source>
</evidence>
<dbReference type="GeneID" id="55585143"/>
<proteinExistence type="inferred from homology"/>
<dbReference type="PANTHER" id="PTHR24095:SF14">
    <property type="entry name" value="ACETYL-COENZYME A SYNTHETASE 1"/>
    <property type="match status" value="1"/>
</dbReference>
<protein>
    <recommendedName>
        <fullName evidence="2 6">Acetate--CoA ligase</fullName>
        <ecNumber evidence="2 6">6.2.1.1</ecNumber>
    </recommendedName>
</protein>
<comment type="similarity">
    <text evidence="1">Belongs to the ATP-dependent AMP-binding enzyme family.</text>
</comment>
<accession>A0A4P2VFG2</accession>
<evidence type="ECO:0000256" key="4">
    <source>
        <dbReference type="ARBA" id="ARBA00022741"/>
    </source>
</evidence>
<evidence type="ECO:0000313" key="10">
    <source>
        <dbReference type="EMBL" id="BBE42717.1"/>
    </source>
</evidence>
<feature type="domain" description="AMP-binding enzyme C-terminal" evidence="8">
    <location>
        <begin position="532"/>
        <end position="610"/>
    </location>
</feature>
<evidence type="ECO:0000256" key="3">
    <source>
        <dbReference type="ARBA" id="ARBA00022598"/>
    </source>
</evidence>
<evidence type="ECO:0000259" key="7">
    <source>
        <dbReference type="Pfam" id="PF00501"/>
    </source>
</evidence>
<gene>
    <name evidence="10" type="ORF">NAS2_1329</name>
</gene>
<dbReference type="Pfam" id="PF13193">
    <property type="entry name" value="AMP-binding_C"/>
    <property type="match status" value="1"/>
</dbReference>
<dbReference type="Pfam" id="PF16177">
    <property type="entry name" value="ACAS_N"/>
    <property type="match status" value="1"/>
</dbReference>
<dbReference type="GO" id="GO:0003987">
    <property type="term" value="F:acetate-CoA ligase activity"/>
    <property type="evidence" value="ECO:0007669"/>
    <property type="project" value="UniProtKB-UniRule"/>
</dbReference>
<dbReference type="PRINTS" id="PR00154">
    <property type="entry name" value="AMPBINDING"/>
</dbReference>
<dbReference type="SUPFAM" id="SSF56801">
    <property type="entry name" value="Acetyl-CoA synthetase-like"/>
    <property type="match status" value="1"/>
</dbReference>
<dbReference type="InterPro" id="IPR020845">
    <property type="entry name" value="AMP-binding_CS"/>
</dbReference>
<evidence type="ECO:0000256" key="5">
    <source>
        <dbReference type="ARBA" id="ARBA00022840"/>
    </source>
</evidence>
<evidence type="ECO:0000256" key="6">
    <source>
        <dbReference type="NCBIfam" id="TIGR02188"/>
    </source>
</evidence>
<dbReference type="InterPro" id="IPR000873">
    <property type="entry name" value="AMP-dep_synth/lig_dom"/>
</dbReference>
<dbReference type="InterPro" id="IPR032387">
    <property type="entry name" value="ACAS_N"/>
</dbReference>
<dbReference type="NCBIfam" id="NF001208">
    <property type="entry name" value="PRK00174.1"/>
    <property type="match status" value="1"/>
</dbReference>
<feature type="domain" description="AMP-dependent synthetase/ligase" evidence="7">
    <location>
        <begin position="85"/>
        <end position="471"/>
    </location>
</feature>
<reference evidence="10 11" key="1">
    <citation type="journal article" date="2019" name="ISME J.">
        <title>Isolation and characterization of a thermophilic sulfur- and iron-reducing thaumarchaeote from a terrestrial acidic hot spring.</title>
        <authorList>
            <person name="Kato S."/>
            <person name="Itoh T."/>
            <person name="Yuki M."/>
            <person name="Nagamori M."/>
            <person name="Ohnishi M."/>
            <person name="Uematsu K."/>
            <person name="Suzuki K."/>
            <person name="Takashina T."/>
            <person name="Ohkuma M."/>
        </authorList>
    </citation>
    <scope>NUCLEOTIDE SEQUENCE [LARGE SCALE GENOMIC DNA]</scope>
    <source>
        <strain evidence="10 11">NAS-02</strain>
    </source>
</reference>
<name>A0A4P2VFG2_9ARCH</name>
<dbReference type="Proteomes" id="UP000509448">
    <property type="component" value="Chromosome"/>
</dbReference>
<dbReference type="InterPro" id="IPR045851">
    <property type="entry name" value="AMP-bd_C_sf"/>
</dbReference>
<dbReference type="InterPro" id="IPR042099">
    <property type="entry name" value="ANL_N_sf"/>
</dbReference>
<evidence type="ECO:0000313" key="11">
    <source>
        <dbReference type="Proteomes" id="UP000509448"/>
    </source>
</evidence>
<dbReference type="KEGG" id="ccai:NAS2_1329"/>
<dbReference type="GO" id="GO:0005524">
    <property type="term" value="F:ATP binding"/>
    <property type="evidence" value="ECO:0007669"/>
    <property type="project" value="UniProtKB-KW"/>
</dbReference>
<dbReference type="NCBIfam" id="TIGR02188">
    <property type="entry name" value="Ac_CoA_lig_AcsA"/>
    <property type="match status" value="1"/>
</dbReference>
<dbReference type="AlphaFoldDB" id="A0A4P2VFG2"/>
<feature type="domain" description="Acetyl-coenzyme A synthetase N-terminal" evidence="9">
    <location>
        <begin position="22"/>
        <end position="76"/>
    </location>
</feature>
<evidence type="ECO:0000256" key="1">
    <source>
        <dbReference type="ARBA" id="ARBA00006432"/>
    </source>
</evidence>
<organism evidence="10 11">
    <name type="scientific">Conexivisphaera calida</name>
    <dbReference type="NCBI Taxonomy" id="1874277"/>
    <lineage>
        <taxon>Archaea</taxon>
        <taxon>Nitrososphaerota</taxon>
        <taxon>Conexivisphaeria</taxon>
        <taxon>Conexivisphaerales</taxon>
        <taxon>Conexivisphaeraceae</taxon>
        <taxon>Conexivisphaera</taxon>
    </lineage>
</organism>
<keyword evidence="4" id="KW-0547">Nucleotide-binding</keyword>
<dbReference type="InterPro" id="IPR011904">
    <property type="entry name" value="Ac_CoA_lig"/>
</dbReference>
<dbReference type="RefSeq" id="WP_174448926.1">
    <property type="nucleotide sequence ID" value="NZ_AP018732.1"/>
</dbReference>
<dbReference type="GO" id="GO:0043955">
    <property type="term" value="F:3-hydroxypropionyl-CoA synthetase activity"/>
    <property type="evidence" value="ECO:0007669"/>
    <property type="project" value="UniProtKB-ARBA"/>
</dbReference>
<dbReference type="EMBL" id="AP018732">
    <property type="protein sequence ID" value="BBE42717.1"/>
    <property type="molecule type" value="Genomic_DNA"/>
</dbReference>
<dbReference type="FunFam" id="3.40.50.12780:FF:000001">
    <property type="entry name" value="Acetyl-coenzyme A synthetase"/>
    <property type="match status" value="1"/>
</dbReference>
<keyword evidence="5" id="KW-0067">ATP-binding</keyword>